<comment type="caution">
    <text evidence="2">The sequence shown here is derived from an EMBL/GenBank/DDBJ whole genome shotgun (WGS) entry which is preliminary data.</text>
</comment>
<dbReference type="Pfam" id="PF13155">
    <property type="entry name" value="Toprim_2"/>
    <property type="match status" value="1"/>
</dbReference>
<gene>
    <name evidence="2" type="ORF">S06H3_59418</name>
</gene>
<feature type="non-terminal residue" evidence="2">
    <location>
        <position position="1"/>
    </location>
</feature>
<dbReference type="GO" id="GO:0005737">
    <property type="term" value="C:cytoplasm"/>
    <property type="evidence" value="ECO:0007669"/>
    <property type="project" value="TreeGrafter"/>
</dbReference>
<proteinExistence type="predicted"/>
<reference evidence="2" key="1">
    <citation type="journal article" date="2014" name="Front. Microbiol.">
        <title>High frequency of phylogenetically diverse reductive dehalogenase-homologous genes in deep subseafloor sedimentary metagenomes.</title>
        <authorList>
            <person name="Kawai M."/>
            <person name="Futagami T."/>
            <person name="Toyoda A."/>
            <person name="Takaki Y."/>
            <person name="Nishi S."/>
            <person name="Hori S."/>
            <person name="Arai W."/>
            <person name="Tsubouchi T."/>
            <person name="Morono Y."/>
            <person name="Uchiyama I."/>
            <person name="Ito T."/>
            <person name="Fujiyama A."/>
            <person name="Inagaki F."/>
            <person name="Takami H."/>
        </authorList>
    </citation>
    <scope>NUCLEOTIDE SEQUENCE</scope>
    <source>
        <strain evidence="2">Expedition CK06-06</strain>
    </source>
</reference>
<dbReference type="PANTHER" id="PTHR30313">
    <property type="entry name" value="DNA PRIMASE"/>
    <property type="match status" value="1"/>
</dbReference>
<dbReference type="InterPro" id="IPR034151">
    <property type="entry name" value="TOPRIM_DnaG_bac"/>
</dbReference>
<accession>X1NZT3</accession>
<dbReference type="InterPro" id="IPR013264">
    <property type="entry name" value="DNAG_N"/>
</dbReference>
<feature type="domain" description="Toprim" evidence="1">
    <location>
        <begin position="100"/>
        <end position="181"/>
    </location>
</feature>
<dbReference type="InterPro" id="IPR050219">
    <property type="entry name" value="DnaG_primase"/>
</dbReference>
<dbReference type="Gene3D" id="3.40.1360.10">
    <property type="match status" value="1"/>
</dbReference>
<dbReference type="SUPFAM" id="SSF56731">
    <property type="entry name" value="DNA primase core"/>
    <property type="match status" value="1"/>
</dbReference>
<protein>
    <recommendedName>
        <fullName evidence="1">Toprim domain-containing protein</fullName>
    </recommendedName>
</protein>
<sequence length="200" mass="22437">EERRFLPDKIKQYRVTPPQIPVFIGHPELKGAKRYSELSEREITEIYKSYLDTTLEAVANFEPDGQEEAKYINTPSTPLYDKSRILYGLNKAGIEARKKDACILVEGYVDVIMANQAGFENVVATSGTALTPYQLKILKRYSDNLLTAFDMDVAGDSATKRGIDLAQAQGFSIKVVTMPKETDPADIISKNPEDWQNLVE</sequence>
<dbReference type="CDD" id="cd03364">
    <property type="entry name" value="TOPRIM_DnaG_primases"/>
    <property type="match status" value="1"/>
</dbReference>
<dbReference type="Pfam" id="PF08275">
    <property type="entry name" value="DNAG_N"/>
    <property type="match status" value="1"/>
</dbReference>
<dbReference type="AlphaFoldDB" id="X1NZT3"/>
<name>X1NZT3_9ZZZZ</name>
<dbReference type="PANTHER" id="PTHR30313:SF2">
    <property type="entry name" value="DNA PRIMASE"/>
    <property type="match status" value="1"/>
</dbReference>
<dbReference type="PROSITE" id="PS50880">
    <property type="entry name" value="TOPRIM"/>
    <property type="match status" value="1"/>
</dbReference>
<organism evidence="2">
    <name type="scientific">marine sediment metagenome</name>
    <dbReference type="NCBI Taxonomy" id="412755"/>
    <lineage>
        <taxon>unclassified sequences</taxon>
        <taxon>metagenomes</taxon>
        <taxon>ecological metagenomes</taxon>
    </lineage>
</organism>
<dbReference type="EMBL" id="BARV01038601">
    <property type="protein sequence ID" value="GAI49128.1"/>
    <property type="molecule type" value="Genomic_DNA"/>
</dbReference>
<feature type="non-terminal residue" evidence="2">
    <location>
        <position position="200"/>
    </location>
</feature>
<dbReference type="SMART" id="SM00493">
    <property type="entry name" value="TOPRIM"/>
    <property type="match status" value="1"/>
</dbReference>
<evidence type="ECO:0000259" key="1">
    <source>
        <dbReference type="PROSITE" id="PS50880"/>
    </source>
</evidence>
<dbReference type="GO" id="GO:0006269">
    <property type="term" value="P:DNA replication, synthesis of primer"/>
    <property type="evidence" value="ECO:0007669"/>
    <property type="project" value="TreeGrafter"/>
</dbReference>
<evidence type="ECO:0000313" key="2">
    <source>
        <dbReference type="EMBL" id="GAI49128.1"/>
    </source>
</evidence>
<dbReference type="InterPro" id="IPR006171">
    <property type="entry name" value="TOPRIM_dom"/>
</dbReference>